<feature type="region of interest" description="Disordered" evidence="1">
    <location>
        <begin position="58"/>
        <end position="93"/>
    </location>
</feature>
<dbReference type="AlphaFoldDB" id="A0AAD7RW35"/>
<dbReference type="Proteomes" id="UP001221898">
    <property type="component" value="Unassembled WGS sequence"/>
</dbReference>
<feature type="compositionally biased region" description="Low complexity" evidence="1">
    <location>
        <begin position="12"/>
        <end position="22"/>
    </location>
</feature>
<feature type="region of interest" description="Disordered" evidence="1">
    <location>
        <begin position="1"/>
        <end position="40"/>
    </location>
</feature>
<feature type="compositionally biased region" description="Basic residues" evidence="1">
    <location>
        <begin position="1"/>
        <end position="11"/>
    </location>
</feature>
<feature type="compositionally biased region" description="Low complexity" evidence="1">
    <location>
        <begin position="71"/>
        <end position="82"/>
    </location>
</feature>
<proteinExistence type="predicted"/>
<dbReference type="EMBL" id="JAINUG010000156">
    <property type="protein sequence ID" value="KAJ8391501.1"/>
    <property type="molecule type" value="Genomic_DNA"/>
</dbReference>
<organism evidence="2 3">
    <name type="scientific">Aldrovandia affinis</name>
    <dbReference type="NCBI Taxonomy" id="143900"/>
    <lineage>
        <taxon>Eukaryota</taxon>
        <taxon>Metazoa</taxon>
        <taxon>Chordata</taxon>
        <taxon>Craniata</taxon>
        <taxon>Vertebrata</taxon>
        <taxon>Euteleostomi</taxon>
        <taxon>Actinopterygii</taxon>
        <taxon>Neopterygii</taxon>
        <taxon>Teleostei</taxon>
        <taxon>Notacanthiformes</taxon>
        <taxon>Halosauridae</taxon>
        <taxon>Aldrovandia</taxon>
    </lineage>
</organism>
<reference evidence="2" key="1">
    <citation type="journal article" date="2023" name="Science">
        <title>Genome structures resolve the early diversification of teleost fishes.</title>
        <authorList>
            <person name="Parey E."/>
            <person name="Louis A."/>
            <person name="Montfort J."/>
            <person name="Bouchez O."/>
            <person name="Roques C."/>
            <person name="Iampietro C."/>
            <person name="Lluch J."/>
            <person name="Castinel A."/>
            <person name="Donnadieu C."/>
            <person name="Desvignes T."/>
            <person name="Floi Bucao C."/>
            <person name="Jouanno E."/>
            <person name="Wen M."/>
            <person name="Mejri S."/>
            <person name="Dirks R."/>
            <person name="Jansen H."/>
            <person name="Henkel C."/>
            <person name="Chen W.J."/>
            <person name="Zahm M."/>
            <person name="Cabau C."/>
            <person name="Klopp C."/>
            <person name="Thompson A.W."/>
            <person name="Robinson-Rechavi M."/>
            <person name="Braasch I."/>
            <person name="Lecointre G."/>
            <person name="Bobe J."/>
            <person name="Postlethwait J.H."/>
            <person name="Berthelot C."/>
            <person name="Roest Crollius H."/>
            <person name="Guiguen Y."/>
        </authorList>
    </citation>
    <scope>NUCLEOTIDE SEQUENCE</scope>
    <source>
        <strain evidence="2">NC1722</strain>
    </source>
</reference>
<sequence length="93" mass="9827">MSRPHFSRSRSRQVQVESQARVKGVTLPHKVIPPPGQPDLPLKLTLQIPCGIHETALCGAALPSPDPPESPGGTPSHSGGPSWLPSSTEPPRT</sequence>
<name>A0AAD7RW35_9TELE</name>
<feature type="compositionally biased region" description="Polar residues" evidence="1">
    <location>
        <begin position="84"/>
        <end position="93"/>
    </location>
</feature>
<gene>
    <name evidence="2" type="ORF">AAFF_G00088230</name>
</gene>
<protein>
    <submittedName>
        <fullName evidence="2">Uncharacterized protein</fullName>
    </submittedName>
</protein>
<comment type="caution">
    <text evidence="2">The sequence shown here is derived from an EMBL/GenBank/DDBJ whole genome shotgun (WGS) entry which is preliminary data.</text>
</comment>
<evidence type="ECO:0000313" key="3">
    <source>
        <dbReference type="Proteomes" id="UP001221898"/>
    </source>
</evidence>
<evidence type="ECO:0000256" key="1">
    <source>
        <dbReference type="SAM" id="MobiDB-lite"/>
    </source>
</evidence>
<accession>A0AAD7RW35</accession>
<keyword evidence="3" id="KW-1185">Reference proteome</keyword>
<evidence type="ECO:0000313" key="2">
    <source>
        <dbReference type="EMBL" id="KAJ8391501.1"/>
    </source>
</evidence>